<gene>
    <name evidence="3" type="ORF">LTR05_003164</name>
</gene>
<organism evidence="3 4">
    <name type="scientific">Lithohypha guttulata</name>
    <dbReference type="NCBI Taxonomy" id="1690604"/>
    <lineage>
        <taxon>Eukaryota</taxon>
        <taxon>Fungi</taxon>
        <taxon>Dikarya</taxon>
        <taxon>Ascomycota</taxon>
        <taxon>Pezizomycotina</taxon>
        <taxon>Eurotiomycetes</taxon>
        <taxon>Chaetothyriomycetidae</taxon>
        <taxon>Chaetothyriales</taxon>
        <taxon>Trichomeriaceae</taxon>
        <taxon>Lithohypha</taxon>
    </lineage>
</organism>
<feature type="compositionally biased region" description="Polar residues" evidence="2">
    <location>
        <begin position="341"/>
        <end position="364"/>
    </location>
</feature>
<evidence type="ECO:0000256" key="2">
    <source>
        <dbReference type="SAM" id="MobiDB-lite"/>
    </source>
</evidence>
<feature type="coiled-coil region" evidence="1">
    <location>
        <begin position="18"/>
        <end position="45"/>
    </location>
</feature>
<comment type="caution">
    <text evidence="3">The sequence shown here is derived from an EMBL/GenBank/DDBJ whole genome shotgun (WGS) entry which is preliminary data.</text>
</comment>
<accession>A0AAN7T453</accession>
<protein>
    <submittedName>
        <fullName evidence="3">Uncharacterized protein</fullName>
    </submittedName>
</protein>
<dbReference type="EMBL" id="JAVRRJ010000002">
    <property type="protein sequence ID" value="KAK5088940.1"/>
    <property type="molecule type" value="Genomic_DNA"/>
</dbReference>
<dbReference type="Proteomes" id="UP001309876">
    <property type="component" value="Unassembled WGS sequence"/>
</dbReference>
<evidence type="ECO:0000256" key="1">
    <source>
        <dbReference type="SAM" id="Coils"/>
    </source>
</evidence>
<dbReference type="AlphaFoldDB" id="A0AAN7T453"/>
<sequence length="425" mass="46925">MSSVDELRSLASDITVGFEALLNRLGQLRKVEDDLRRQLERAVDRFNSDDSNNPSDGAFSAWQDEIVKQISCPPTNCAQPINPESLPEIVKAKEAVQLLRSKMNAVATPRRCPVPHKPVVTDEVLSSSTPRKCPVSHKQAPPAYEEMEKDFTTQGKPSSLECPFASMTKAGLLDGEVDPIAAEFHAEVLSARSLDEARGCNRCPIRFLDKHSPEEIAQYFEKHKHELPRSHEICVKRYQQNESQIRELDERYGNIVSMIQGLGNKHKQYLTSDQQETSIDAKSAEAVQQWADGVDGDANLTTAPLDPDQRLSHFNKPLRDVRVGESPTRPWGIHVPMDQSKAASAVTSNASKPPSVQPLDTASSRRQIPDPVVADGAASAQATSHISTTHNQRSNQIIFNGPVFLGYSAEQAALFLRQLGNGQRP</sequence>
<reference evidence="3 4" key="1">
    <citation type="submission" date="2023-08" db="EMBL/GenBank/DDBJ databases">
        <title>Black Yeasts Isolated from many extreme environments.</title>
        <authorList>
            <person name="Coleine C."/>
            <person name="Stajich J.E."/>
            <person name="Selbmann L."/>
        </authorList>
    </citation>
    <scope>NUCLEOTIDE SEQUENCE [LARGE SCALE GENOMIC DNA]</scope>
    <source>
        <strain evidence="3 4">CCFEE 5910</strain>
    </source>
</reference>
<evidence type="ECO:0000313" key="4">
    <source>
        <dbReference type="Proteomes" id="UP001309876"/>
    </source>
</evidence>
<proteinExistence type="predicted"/>
<name>A0AAN7T453_9EURO</name>
<keyword evidence="1" id="KW-0175">Coiled coil</keyword>
<keyword evidence="4" id="KW-1185">Reference proteome</keyword>
<feature type="region of interest" description="Disordered" evidence="2">
    <location>
        <begin position="339"/>
        <end position="364"/>
    </location>
</feature>
<evidence type="ECO:0000313" key="3">
    <source>
        <dbReference type="EMBL" id="KAK5088940.1"/>
    </source>
</evidence>